<feature type="compositionally biased region" description="Low complexity" evidence="9">
    <location>
        <begin position="498"/>
        <end position="520"/>
    </location>
</feature>
<dbReference type="PANTHER" id="PTHR24421">
    <property type="entry name" value="NITRATE/NITRITE SENSOR PROTEIN NARX-RELATED"/>
    <property type="match status" value="1"/>
</dbReference>
<evidence type="ECO:0000256" key="6">
    <source>
        <dbReference type="ARBA" id="ARBA00022777"/>
    </source>
</evidence>
<organism evidence="12 13">
    <name type="scientific">Bifidobacterium subtile</name>
    <dbReference type="NCBI Taxonomy" id="77635"/>
    <lineage>
        <taxon>Bacteria</taxon>
        <taxon>Bacillati</taxon>
        <taxon>Actinomycetota</taxon>
        <taxon>Actinomycetes</taxon>
        <taxon>Bifidobacteriales</taxon>
        <taxon>Bifidobacteriaceae</taxon>
        <taxon>Bifidobacterium</taxon>
    </lineage>
</organism>
<dbReference type="Pfam" id="PF07730">
    <property type="entry name" value="HisKA_3"/>
    <property type="match status" value="1"/>
</dbReference>
<accession>A0A087E599</accession>
<feature type="region of interest" description="Disordered" evidence="9">
    <location>
        <begin position="404"/>
        <end position="424"/>
    </location>
</feature>
<dbReference type="EMBL" id="JGZR01000007">
    <property type="protein sequence ID" value="KFJ02950.1"/>
    <property type="molecule type" value="Genomic_DNA"/>
</dbReference>
<evidence type="ECO:0000256" key="4">
    <source>
        <dbReference type="ARBA" id="ARBA00022679"/>
    </source>
</evidence>
<evidence type="ECO:0000256" key="10">
    <source>
        <dbReference type="SAM" id="Phobius"/>
    </source>
</evidence>
<dbReference type="STRING" id="77635.BISU_0876"/>
<gene>
    <name evidence="12" type="ORF">BISU_0876</name>
</gene>
<feature type="transmembrane region" description="Helical" evidence="10">
    <location>
        <begin position="165"/>
        <end position="185"/>
    </location>
</feature>
<dbReference type="GO" id="GO:0046983">
    <property type="term" value="F:protein dimerization activity"/>
    <property type="evidence" value="ECO:0007669"/>
    <property type="project" value="InterPro"/>
</dbReference>
<evidence type="ECO:0000313" key="13">
    <source>
        <dbReference type="Proteomes" id="UP000029055"/>
    </source>
</evidence>
<dbReference type="EC" id="2.7.13.3" evidence="2"/>
<dbReference type="SUPFAM" id="SSF55874">
    <property type="entry name" value="ATPase domain of HSP90 chaperone/DNA topoisomerase II/histidine kinase"/>
    <property type="match status" value="1"/>
</dbReference>
<proteinExistence type="predicted"/>
<feature type="compositionally biased region" description="Basic and acidic residues" evidence="9">
    <location>
        <begin position="480"/>
        <end position="492"/>
    </location>
</feature>
<comment type="catalytic activity">
    <reaction evidence="1">
        <text>ATP + protein L-histidine = ADP + protein N-phospho-L-histidine.</text>
        <dbReference type="EC" id="2.7.13.3"/>
    </reaction>
</comment>
<feature type="transmembrane region" description="Helical" evidence="10">
    <location>
        <begin position="41"/>
        <end position="59"/>
    </location>
</feature>
<evidence type="ECO:0000256" key="5">
    <source>
        <dbReference type="ARBA" id="ARBA00022741"/>
    </source>
</evidence>
<feature type="domain" description="Signal transduction histidine kinase subgroup 3 dimerisation and phosphoacceptor" evidence="11">
    <location>
        <begin position="230"/>
        <end position="294"/>
    </location>
</feature>
<name>A0A087E599_9BIFI</name>
<keyword evidence="7" id="KW-0067">ATP-binding</keyword>
<sequence>MVFRRLFHDLLRDLAGCISFPLRRLSCYAQSVESGHKTHEIACKAALAAVCLLAAFLPVTDDIPVSRLAGALLAISCSALAQWLLLVRPSRPGLPAAIFSVLAIVIPHFAAFIPIIAYDAARSPSPSSMSVARTLLFTRLRNAQRWLWTVPLARSLLFVSDMDRLHAVSMIALAILGFAAGALGLRNAMMESVVRDEKDRFRAMRRHWRTTMADNEQERGRSVRAATLDERTRIAREIHDNVGHLLTRGIMQAQASTVVAEARGDAESAQHLAAICTTLDEAMTMIRKSVHDLDDHGTDFGRQLDETISSFDEVSPGFAVAVDNGIAQVPAPVARCLTSVIREALTNVVRHSASRTATVTLRDYPALWQLVIFDPGEAGRGAGASAASSAGIAGISRASGISGIGSAGDHSSPQPGGGGVSGNVRGMGLADIEARVRTLGGTSLCGPYSTGWRVFVSIPKAPWAKRERSGSTAGMGDADSSGRAEAADDMRHGVANRASAATSRSSSSLHSSYSASSAIR</sequence>
<feature type="transmembrane region" description="Helical" evidence="10">
    <location>
        <begin position="94"/>
        <end position="118"/>
    </location>
</feature>
<evidence type="ECO:0000259" key="11">
    <source>
        <dbReference type="Pfam" id="PF07730"/>
    </source>
</evidence>
<comment type="caution">
    <text evidence="12">The sequence shown here is derived from an EMBL/GenBank/DDBJ whole genome shotgun (WGS) entry which is preliminary data.</text>
</comment>
<evidence type="ECO:0000256" key="1">
    <source>
        <dbReference type="ARBA" id="ARBA00000085"/>
    </source>
</evidence>
<keyword evidence="13" id="KW-1185">Reference proteome</keyword>
<dbReference type="OrthoDB" id="227596at2"/>
<keyword evidence="10" id="KW-0472">Membrane</keyword>
<keyword evidence="10" id="KW-1133">Transmembrane helix</keyword>
<feature type="transmembrane region" description="Helical" evidence="10">
    <location>
        <begin position="65"/>
        <end position="87"/>
    </location>
</feature>
<keyword evidence="3" id="KW-0597">Phosphoprotein</keyword>
<protein>
    <recommendedName>
        <fullName evidence="2">histidine kinase</fullName>
        <ecNumber evidence="2">2.7.13.3</ecNumber>
    </recommendedName>
</protein>
<keyword evidence="5" id="KW-0547">Nucleotide-binding</keyword>
<reference evidence="12 13" key="1">
    <citation type="submission" date="2014-03" db="EMBL/GenBank/DDBJ databases">
        <title>Genomics of Bifidobacteria.</title>
        <authorList>
            <person name="Ventura M."/>
            <person name="Milani C."/>
            <person name="Lugli G.A."/>
        </authorList>
    </citation>
    <scope>NUCLEOTIDE SEQUENCE [LARGE SCALE GENOMIC DNA]</scope>
    <source>
        <strain evidence="12 13">LMG 11597</strain>
    </source>
</reference>
<keyword evidence="6 12" id="KW-0418">Kinase</keyword>
<evidence type="ECO:0000256" key="2">
    <source>
        <dbReference type="ARBA" id="ARBA00012438"/>
    </source>
</evidence>
<dbReference type="InterPro" id="IPR036890">
    <property type="entry name" value="HATPase_C_sf"/>
</dbReference>
<evidence type="ECO:0000256" key="7">
    <source>
        <dbReference type="ARBA" id="ARBA00022840"/>
    </source>
</evidence>
<dbReference type="Gene3D" id="3.30.565.10">
    <property type="entry name" value="Histidine kinase-like ATPase, C-terminal domain"/>
    <property type="match status" value="1"/>
</dbReference>
<evidence type="ECO:0000313" key="12">
    <source>
        <dbReference type="EMBL" id="KFJ02950.1"/>
    </source>
</evidence>
<evidence type="ECO:0000256" key="8">
    <source>
        <dbReference type="ARBA" id="ARBA00023012"/>
    </source>
</evidence>
<dbReference type="GO" id="GO:0005524">
    <property type="term" value="F:ATP binding"/>
    <property type="evidence" value="ECO:0007669"/>
    <property type="project" value="UniProtKB-KW"/>
</dbReference>
<dbReference type="InterPro" id="IPR050482">
    <property type="entry name" value="Sensor_HK_TwoCompSys"/>
</dbReference>
<dbReference type="PANTHER" id="PTHR24421:SF10">
    <property type="entry name" value="NITRATE_NITRITE SENSOR PROTEIN NARQ"/>
    <property type="match status" value="1"/>
</dbReference>
<dbReference type="AlphaFoldDB" id="A0A087E599"/>
<dbReference type="Proteomes" id="UP000029055">
    <property type="component" value="Unassembled WGS sequence"/>
</dbReference>
<keyword evidence="8" id="KW-0902">Two-component regulatory system</keyword>
<feature type="region of interest" description="Disordered" evidence="9">
    <location>
        <begin position="463"/>
        <end position="520"/>
    </location>
</feature>
<keyword evidence="10" id="KW-0812">Transmembrane</keyword>
<keyword evidence="4 12" id="KW-0808">Transferase</keyword>
<dbReference type="eggNOG" id="COG4585">
    <property type="taxonomic scope" value="Bacteria"/>
</dbReference>
<dbReference type="GO" id="GO:0016020">
    <property type="term" value="C:membrane"/>
    <property type="evidence" value="ECO:0007669"/>
    <property type="project" value="InterPro"/>
</dbReference>
<dbReference type="Gene3D" id="1.20.5.1930">
    <property type="match status" value="1"/>
</dbReference>
<evidence type="ECO:0000256" key="9">
    <source>
        <dbReference type="SAM" id="MobiDB-lite"/>
    </source>
</evidence>
<dbReference type="GO" id="GO:0000155">
    <property type="term" value="F:phosphorelay sensor kinase activity"/>
    <property type="evidence" value="ECO:0007669"/>
    <property type="project" value="InterPro"/>
</dbReference>
<evidence type="ECO:0000256" key="3">
    <source>
        <dbReference type="ARBA" id="ARBA00022553"/>
    </source>
</evidence>
<dbReference type="InterPro" id="IPR011712">
    <property type="entry name" value="Sig_transdc_His_kin_sub3_dim/P"/>
</dbReference>